<protein>
    <submittedName>
        <fullName evidence="1">Uncharacterized protein</fullName>
    </submittedName>
</protein>
<proteinExistence type="predicted"/>
<dbReference type="Proteomes" id="UP000586976">
    <property type="component" value="Unassembled WGS sequence"/>
</dbReference>
<keyword evidence="2" id="KW-1185">Reference proteome</keyword>
<dbReference type="AlphaFoldDB" id="A0A7W2D8C6"/>
<evidence type="ECO:0000313" key="1">
    <source>
        <dbReference type="EMBL" id="MBA4866667.1"/>
    </source>
</evidence>
<comment type="caution">
    <text evidence="1">The sequence shown here is derived from an EMBL/GenBank/DDBJ whole genome shotgun (WGS) entry which is preliminary data.</text>
</comment>
<reference evidence="1 2" key="1">
    <citation type="submission" date="2020-07" db="EMBL/GenBank/DDBJ databases">
        <title>Streptomyces isolated from Indian soil.</title>
        <authorList>
            <person name="Mandal S."/>
            <person name="Maiti P.K."/>
        </authorList>
    </citation>
    <scope>NUCLEOTIDE SEQUENCE [LARGE SCALE GENOMIC DNA]</scope>
    <source>
        <strain evidence="1 2">PSKA54</strain>
    </source>
</reference>
<name>A0A7W2D8C6_9ACTN</name>
<dbReference type="RefSeq" id="WP_181868038.1">
    <property type="nucleotide sequence ID" value="NZ_JACEQY010000070.1"/>
</dbReference>
<organism evidence="1 2">
    <name type="scientific">Streptomyces himalayensis subsp. aureolus</name>
    <dbReference type="NCBI Taxonomy" id="2758039"/>
    <lineage>
        <taxon>Bacteria</taxon>
        <taxon>Bacillati</taxon>
        <taxon>Actinomycetota</taxon>
        <taxon>Actinomycetes</taxon>
        <taxon>Kitasatosporales</taxon>
        <taxon>Streptomycetaceae</taxon>
        <taxon>Streptomyces</taxon>
        <taxon>Streptomyces himalayensis</taxon>
    </lineage>
</organism>
<accession>A0A7W2D8C6</accession>
<sequence>MERLASQVRNELAAAGLPVITHGLDPVLAGGAEVDIDDGADAAGGVFVGWLASPRVRASTSRAFRLRQLDDPLLRHSSAIAAAMMQAMAAILTSAGFTVEDANDEYRSHQLRVTNGPAPGNAPIWSLRDDEVPMPGWM</sequence>
<evidence type="ECO:0000313" key="2">
    <source>
        <dbReference type="Proteomes" id="UP000586976"/>
    </source>
</evidence>
<gene>
    <name evidence="1" type="ORF">H1V43_36300</name>
</gene>
<dbReference type="EMBL" id="JACEQY010000070">
    <property type="protein sequence ID" value="MBA4866667.1"/>
    <property type="molecule type" value="Genomic_DNA"/>
</dbReference>